<dbReference type="AlphaFoldDB" id="A0A8W8NBM0"/>
<organism evidence="2 3">
    <name type="scientific">Magallana gigas</name>
    <name type="common">Pacific oyster</name>
    <name type="synonym">Crassostrea gigas</name>
    <dbReference type="NCBI Taxonomy" id="29159"/>
    <lineage>
        <taxon>Eukaryota</taxon>
        <taxon>Metazoa</taxon>
        <taxon>Spiralia</taxon>
        <taxon>Lophotrochozoa</taxon>
        <taxon>Mollusca</taxon>
        <taxon>Bivalvia</taxon>
        <taxon>Autobranchia</taxon>
        <taxon>Pteriomorphia</taxon>
        <taxon>Ostreida</taxon>
        <taxon>Ostreoidea</taxon>
        <taxon>Ostreidae</taxon>
        <taxon>Magallana</taxon>
    </lineage>
</organism>
<evidence type="ECO:0000256" key="1">
    <source>
        <dbReference type="SAM" id="MobiDB-lite"/>
    </source>
</evidence>
<feature type="compositionally biased region" description="Polar residues" evidence="1">
    <location>
        <begin position="100"/>
        <end position="124"/>
    </location>
</feature>
<keyword evidence="3" id="KW-1185">Reference proteome</keyword>
<protein>
    <submittedName>
        <fullName evidence="2">Uncharacterized protein</fullName>
    </submittedName>
</protein>
<accession>A0A8W8NBM0</accession>
<dbReference type="EnsemblMetazoa" id="G6186.1">
    <property type="protein sequence ID" value="G6186.1:cds"/>
    <property type="gene ID" value="G6186"/>
</dbReference>
<reference evidence="2" key="1">
    <citation type="submission" date="2022-08" db="UniProtKB">
        <authorList>
            <consortium name="EnsemblMetazoa"/>
        </authorList>
    </citation>
    <scope>IDENTIFICATION</scope>
    <source>
        <strain evidence="2">05x7-T-G4-1.051#20</strain>
    </source>
</reference>
<feature type="region of interest" description="Disordered" evidence="1">
    <location>
        <begin position="75"/>
        <end position="124"/>
    </location>
</feature>
<dbReference type="Proteomes" id="UP000005408">
    <property type="component" value="Unassembled WGS sequence"/>
</dbReference>
<proteinExistence type="predicted"/>
<evidence type="ECO:0000313" key="3">
    <source>
        <dbReference type="Proteomes" id="UP000005408"/>
    </source>
</evidence>
<evidence type="ECO:0000313" key="2">
    <source>
        <dbReference type="EnsemblMetazoa" id="G6186.1:cds"/>
    </source>
</evidence>
<name>A0A8W8NBM0_MAGGI</name>
<sequence length="124" mass="13983">MNTYWLAGRDGEKRTKVICELLKTEKAKKTKTQYRYTDVKPFSFFHAKLSSFDNGFDLHGMHNITSSANFSLLQAAAEQDEADHKESKPKAKPKRALKKTNSSSLDAVAENSSDEQSNPRPVFV</sequence>